<accession>A0ABW6BY21</accession>
<gene>
    <name evidence="1" type="ORF">ACFS7Z_12965</name>
</gene>
<dbReference type="EMBL" id="JBHUOX010000009">
    <property type="protein sequence ID" value="MFD3001279.1"/>
    <property type="molecule type" value="Genomic_DNA"/>
</dbReference>
<keyword evidence="2" id="KW-1185">Reference proteome</keyword>
<proteinExistence type="predicted"/>
<organism evidence="1 2">
    <name type="scientific">Pontibacter toksunensis</name>
    <dbReference type="NCBI Taxonomy" id="1332631"/>
    <lineage>
        <taxon>Bacteria</taxon>
        <taxon>Pseudomonadati</taxon>
        <taxon>Bacteroidota</taxon>
        <taxon>Cytophagia</taxon>
        <taxon>Cytophagales</taxon>
        <taxon>Hymenobacteraceae</taxon>
        <taxon>Pontibacter</taxon>
    </lineage>
</organism>
<evidence type="ECO:0000313" key="1">
    <source>
        <dbReference type="EMBL" id="MFD3001279.1"/>
    </source>
</evidence>
<reference evidence="2" key="1">
    <citation type="journal article" date="2019" name="Int. J. Syst. Evol. Microbiol.">
        <title>The Global Catalogue of Microorganisms (GCM) 10K type strain sequencing project: providing services to taxonomists for standard genome sequencing and annotation.</title>
        <authorList>
            <consortium name="The Broad Institute Genomics Platform"/>
            <consortium name="The Broad Institute Genome Sequencing Center for Infectious Disease"/>
            <person name="Wu L."/>
            <person name="Ma J."/>
        </authorList>
    </citation>
    <scope>NUCLEOTIDE SEQUENCE [LARGE SCALE GENOMIC DNA]</scope>
    <source>
        <strain evidence="2">KCTC 23984</strain>
    </source>
</reference>
<dbReference type="Proteomes" id="UP001597641">
    <property type="component" value="Unassembled WGS sequence"/>
</dbReference>
<protein>
    <submittedName>
        <fullName evidence="1">Uncharacterized protein</fullName>
    </submittedName>
</protein>
<dbReference type="RefSeq" id="WP_377485173.1">
    <property type="nucleotide sequence ID" value="NZ_JBHUOX010000009.1"/>
</dbReference>
<sequence length="69" mass="7429">MKRSGYFLLLPVLKGSCQSVRDKTATEEGAAVGESPLSVADEILSMYQMAFPVHCIRCCGSTKETGNNT</sequence>
<comment type="caution">
    <text evidence="1">The sequence shown here is derived from an EMBL/GenBank/DDBJ whole genome shotgun (WGS) entry which is preliminary data.</text>
</comment>
<evidence type="ECO:0000313" key="2">
    <source>
        <dbReference type="Proteomes" id="UP001597641"/>
    </source>
</evidence>
<name>A0ABW6BY21_9BACT</name>